<comment type="caution">
    <text evidence="3">The sequence shown here is derived from an EMBL/GenBank/DDBJ whole genome shotgun (WGS) entry which is preliminary data.</text>
</comment>
<dbReference type="SUPFAM" id="SSF63748">
    <property type="entry name" value="Tudor/PWWP/MBT"/>
    <property type="match status" value="2"/>
</dbReference>
<name>A0A2G5UCK5_9PELO</name>
<protein>
    <recommendedName>
        <fullName evidence="2">Tudor domain-containing protein</fullName>
    </recommendedName>
</protein>
<proteinExistence type="predicted"/>
<reference evidence="4" key="1">
    <citation type="submission" date="2017-10" db="EMBL/GenBank/DDBJ databases">
        <title>Rapid genome shrinkage in a self-fertile nematode reveals novel sperm competition proteins.</title>
        <authorList>
            <person name="Yin D."/>
            <person name="Schwarz E.M."/>
            <person name="Thomas C.G."/>
            <person name="Felde R.L."/>
            <person name="Korf I.F."/>
            <person name="Cutter A.D."/>
            <person name="Schartner C.M."/>
            <person name="Ralston E.J."/>
            <person name="Meyer B.J."/>
            <person name="Haag E.S."/>
        </authorList>
    </citation>
    <scope>NUCLEOTIDE SEQUENCE [LARGE SCALE GENOMIC DNA]</scope>
    <source>
        <strain evidence="4">JU1422</strain>
    </source>
</reference>
<dbReference type="InterPro" id="IPR002999">
    <property type="entry name" value="Tudor"/>
</dbReference>
<evidence type="ECO:0000313" key="3">
    <source>
        <dbReference type="EMBL" id="PIC37288.1"/>
    </source>
</evidence>
<evidence type="ECO:0000259" key="2">
    <source>
        <dbReference type="Pfam" id="PF00567"/>
    </source>
</evidence>
<sequence>MPMKDSALVELLRVESPSSLFVRPISHIRDQLVYTEPYFLAPHTNFEAGNYALAPIEERMFGRCLIVRNIPLLEACRVFFIDDAVTANVSWKCLFVLKDEERFHPWQAMHISLGRLGSLTVKIDKNKLKLKKNPSSGNSENFGHWKNIGLFISLIENEWSFEQRRQFMDILSEFPKFEITPCQVDIEDDQEEIDRPSLLVNLYGIEEDKSIDEKVSIEEICGVLMPNVMVTCFPTLLTEDPRLAELDKEQDDLEVILLEEFRRQLPYDWRHEEKQEYKEGDEDWDIVTCKLVEWEEKLLKKYLLEDGCFWGFITPNVTVSPWDMHITPIIKENEGSADEQWIFDQFDKIKRMQLVFDDFYVDPKNQRPLDEEEIRYALTQGRAYAIAAVEHRKKTGPQWLRVEILDFLPNNNLDLRFVDQGFRGFESIKNIYRIHRLHTAMPPFQIPMGLYFDDVSISETEMGWSSHFWREIVPFDVPIVVGPKLEFIETGKLQFAEIREIGEQENLLDEIPPISLYSGDGFSHYEGENSDLGSSEEESDASELELNRGIPDEEDEYDSEDQDYYDDYD</sequence>
<dbReference type="AlphaFoldDB" id="A0A2G5UCK5"/>
<dbReference type="EMBL" id="PDUG01000004">
    <property type="protein sequence ID" value="PIC37288.1"/>
    <property type="molecule type" value="Genomic_DNA"/>
</dbReference>
<gene>
    <name evidence="3" type="primary">Cni-eri-5</name>
    <name evidence="3" type="synonym">Cnig_chr_IV.g15968</name>
    <name evidence="3" type="ORF">B9Z55_015968</name>
</gene>
<evidence type="ECO:0000256" key="1">
    <source>
        <dbReference type="SAM" id="MobiDB-lite"/>
    </source>
</evidence>
<organism evidence="3 4">
    <name type="scientific">Caenorhabditis nigoni</name>
    <dbReference type="NCBI Taxonomy" id="1611254"/>
    <lineage>
        <taxon>Eukaryota</taxon>
        <taxon>Metazoa</taxon>
        <taxon>Ecdysozoa</taxon>
        <taxon>Nematoda</taxon>
        <taxon>Chromadorea</taxon>
        <taxon>Rhabditida</taxon>
        <taxon>Rhabditina</taxon>
        <taxon>Rhabditomorpha</taxon>
        <taxon>Rhabditoidea</taxon>
        <taxon>Rhabditidae</taxon>
        <taxon>Peloderinae</taxon>
        <taxon>Caenorhabditis</taxon>
    </lineage>
</organism>
<dbReference type="Gene3D" id="2.30.30.140">
    <property type="match status" value="1"/>
</dbReference>
<accession>A0A2G5UCK5</accession>
<dbReference type="OrthoDB" id="5813095at2759"/>
<dbReference type="Pfam" id="PF00567">
    <property type="entry name" value="TUDOR"/>
    <property type="match status" value="1"/>
</dbReference>
<keyword evidence="4" id="KW-1185">Reference proteome</keyword>
<evidence type="ECO:0000313" key="4">
    <source>
        <dbReference type="Proteomes" id="UP000230233"/>
    </source>
</evidence>
<dbReference type="STRING" id="1611254.A0A2G5UCK5"/>
<feature type="compositionally biased region" description="Acidic residues" evidence="1">
    <location>
        <begin position="534"/>
        <end position="543"/>
    </location>
</feature>
<feature type="compositionally biased region" description="Acidic residues" evidence="1">
    <location>
        <begin position="552"/>
        <end position="569"/>
    </location>
</feature>
<feature type="domain" description="Tudor" evidence="2">
    <location>
        <begin position="42"/>
        <end position="113"/>
    </location>
</feature>
<feature type="region of interest" description="Disordered" evidence="1">
    <location>
        <begin position="523"/>
        <end position="569"/>
    </location>
</feature>
<dbReference type="Proteomes" id="UP000230233">
    <property type="component" value="Chromosome IV"/>
</dbReference>